<sequence>MRSITSEAILQSQQRGLVSELRGKTITIPNLANTLSRLSMGFSPQYDKLRRRINNKLDEIIKDDRIRAKIDKVDLPLFVSRWFPDSTIDALEAMALYNLWLFVWDDVFDGEDELQNRPSDMEHMFDRTVTYVEYHLGLCDPSMPEPEAPTFATSLFQHAGALLREQADVHQRLRFFKEVVVYIKSCAYEQRIMDGGVLPTVQEYWAYRLGTSSVYTGCALADFMAGVRLPEKLFETDELRALWTEVNRNVVLINDILSLKKEMHGSLHSLIPITMNDTGKGIEDSVNDIMDQIILSVQNLDTISKCLLTMVGDDSKDTSQLVKYIELLQFNLTGNYSWSIECGRYNLKDDVQKDGSILVQL</sequence>
<organism evidence="1 2">
    <name type="scientific">Zarea fungicola</name>
    <dbReference type="NCBI Taxonomy" id="93591"/>
    <lineage>
        <taxon>Eukaryota</taxon>
        <taxon>Fungi</taxon>
        <taxon>Dikarya</taxon>
        <taxon>Ascomycota</taxon>
        <taxon>Pezizomycotina</taxon>
        <taxon>Sordariomycetes</taxon>
        <taxon>Hypocreomycetidae</taxon>
        <taxon>Hypocreales</taxon>
        <taxon>Cordycipitaceae</taxon>
        <taxon>Zarea</taxon>
    </lineage>
</organism>
<protein>
    <submittedName>
        <fullName evidence="1">Uncharacterized protein</fullName>
    </submittedName>
</protein>
<name>A0ACC1MTW0_9HYPO</name>
<gene>
    <name evidence="1" type="ORF">NQ176_g8490</name>
</gene>
<evidence type="ECO:0000313" key="2">
    <source>
        <dbReference type="Proteomes" id="UP001143910"/>
    </source>
</evidence>
<reference evidence="1" key="1">
    <citation type="submission" date="2022-08" db="EMBL/GenBank/DDBJ databases">
        <title>Genome Sequence of Lecanicillium fungicola.</title>
        <authorList>
            <person name="Buettner E."/>
        </authorList>
    </citation>
    <scope>NUCLEOTIDE SEQUENCE</scope>
    <source>
        <strain evidence="1">Babe33</strain>
    </source>
</reference>
<dbReference type="EMBL" id="JANJQO010001670">
    <property type="protein sequence ID" value="KAJ2969786.1"/>
    <property type="molecule type" value="Genomic_DNA"/>
</dbReference>
<keyword evidence="2" id="KW-1185">Reference proteome</keyword>
<proteinExistence type="predicted"/>
<comment type="caution">
    <text evidence="1">The sequence shown here is derived from an EMBL/GenBank/DDBJ whole genome shotgun (WGS) entry which is preliminary data.</text>
</comment>
<evidence type="ECO:0000313" key="1">
    <source>
        <dbReference type="EMBL" id="KAJ2969786.1"/>
    </source>
</evidence>
<dbReference type="Proteomes" id="UP001143910">
    <property type="component" value="Unassembled WGS sequence"/>
</dbReference>
<accession>A0ACC1MTW0</accession>